<dbReference type="InterPro" id="IPR019921">
    <property type="entry name" value="Lucif-like_OxRdtase_Rv2161c"/>
</dbReference>
<feature type="domain" description="Luciferase-like" evidence="5">
    <location>
        <begin position="14"/>
        <end position="263"/>
    </location>
</feature>
<dbReference type="NCBIfam" id="TIGR03619">
    <property type="entry name" value="F420_Rv2161c"/>
    <property type="match status" value="1"/>
</dbReference>
<sequence>MTDVLGFALPQYGPSARADIVRFAAAAEQMGADSLWVGDRLIAPVDPSVGYAGSDTIPEQFRTGFDPFIALALAAAVTERVALGASVLVAPWYAPAVLARQLTALDVASGGRLRPGFGIGWSPEEFAAAGAPFRRRGAQLDEMLDALDAIWTTNPASHDGEHWTLPPSWIDLKPEQSPRPPIYLSAMTPASLKRVGERADGWLPVALVPGFVMPDVLTMQRQTIDEAARAAGRDPADIDTVVRINVSEGATPDDVAEAVRVLADGGYDNVFVDLMYVAADTDDYLRWAQRLLEG</sequence>
<evidence type="ECO:0000256" key="3">
    <source>
        <dbReference type="ARBA" id="ARBA00023002"/>
    </source>
</evidence>
<dbReference type="GO" id="GO:0046306">
    <property type="term" value="P:alkanesulfonate catabolic process"/>
    <property type="evidence" value="ECO:0007669"/>
    <property type="project" value="TreeGrafter"/>
</dbReference>
<keyword evidence="1" id="KW-0285">Flavoprotein</keyword>
<dbReference type="SUPFAM" id="SSF51679">
    <property type="entry name" value="Bacterial luciferase-like"/>
    <property type="match status" value="1"/>
</dbReference>
<dbReference type="Proteomes" id="UP000325690">
    <property type="component" value="Unassembled WGS sequence"/>
</dbReference>
<dbReference type="InterPro" id="IPR011251">
    <property type="entry name" value="Luciferase-like_dom"/>
</dbReference>
<dbReference type="Pfam" id="PF00296">
    <property type="entry name" value="Bac_luciferase"/>
    <property type="match status" value="1"/>
</dbReference>
<dbReference type="PANTHER" id="PTHR42847:SF4">
    <property type="entry name" value="ALKANESULFONATE MONOOXYGENASE-RELATED"/>
    <property type="match status" value="1"/>
</dbReference>
<keyword evidence="4" id="KW-0503">Monooxygenase</keyword>
<evidence type="ECO:0000256" key="2">
    <source>
        <dbReference type="ARBA" id="ARBA00022643"/>
    </source>
</evidence>
<dbReference type="EMBL" id="ANBP01000044">
    <property type="protein sequence ID" value="KAB7752550.1"/>
    <property type="molecule type" value="Genomic_DNA"/>
</dbReference>
<dbReference type="GO" id="GO:0008726">
    <property type="term" value="F:alkanesulfonate monooxygenase activity"/>
    <property type="evidence" value="ECO:0007669"/>
    <property type="project" value="TreeGrafter"/>
</dbReference>
<protein>
    <submittedName>
        <fullName evidence="6">Hydride transferase</fullName>
    </submittedName>
</protein>
<dbReference type="GO" id="GO:0016740">
    <property type="term" value="F:transferase activity"/>
    <property type="evidence" value="ECO:0007669"/>
    <property type="project" value="UniProtKB-KW"/>
</dbReference>
<accession>A0A5N5UWM2</accession>
<gene>
    <name evidence="6" type="ORF">MPHL21000_21540</name>
</gene>
<organism evidence="6 7">
    <name type="scientific">Mycolicibacterium phlei DSM 43239 = CCUG 21000</name>
    <dbReference type="NCBI Taxonomy" id="1226750"/>
    <lineage>
        <taxon>Bacteria</taxon>
        <taxon>Bacillati</taxon>
        <taxon>Actinomycetota</taxon>
        <taxon>Actinomycetes</taxon>
        <taxon>Mycobacteriales</taxon>
        <taxon>Mycobacteriaceae</taxon>
        <taxon>Mycolicibacterium</taxon>
    </lineage>
</organism>
<dbReference type="PANTHER" id="PTHR42847">
    <property type="entry name" value="ALKANESULFONATE MONOOXYGENASE"/>
    <property type="match status" value="1"/>
</dbReference>
<evidence type="ECO:0000313" key="6">
    <source>
        <dbReference type="EMBL" id="KAB7752550.1"/>
    </source>
</evidence>
<dbReference type="InterPro" id="IPR050172">
    <property type="entry name" value="SsuD_RutA_monooxygenase"/>
</dbReference>
<evidence type="ECO:0000259" key="5">
    <source>
        <dbReference type="Pfam" id="PF00296"/>
    </source>
</evidence>
<evidence type="ECO:0000313" key="7">
    <source>
        <dbReference type="Proteomes" id="UP000325690"/>
    </source>
</evidence>
<keyword evidence="2" id="KW-0288">FMN</keyword>
<dbReference type="AlphaFoldDB" id="A0A5N5UWM2"/>
<name>A0A5N5UWM2_MYCPH</name>
<keyword evidence="3" id="KW-0560">Oxidoreductase</keyword>
<evidence type="ECO:0000256" key="1">
    <source>
        <dbReference type="ARBA" id="ARBA00022630"/>
    </source>
</evidence>
<evidence type="ECO:0000256" key="4">
    <source>
        <dbReference type="ARBA" id="ARBA00023033"/>
    </source>
</evidence>
<dbReference type="InterPro" id="IPR036661">
    <property type="entry name" value="Luciferase-like_sf"/>
</dbReference>
<proteinExistence type="predicted"/>
<keyword evidence="7" id="KW-1185">Reference proteome</keyword>
<dbReference type="Gene3D" id="3.20.20.30">
    <property type="entry name" value="Luciferase-like domain"/>
    <property type="match status" value="1"/>
</dbReference>
<reference evidence="6 7" key="1">
    <citation type="submission" date="2012-10" db="EMBL/GenBank/DDBJ databases">
        <title>The draft sequence of the Mycobacterium pheli genome.</title>
        <authorList>
            <person name="Pettersson B.M.F."/>
            <person name="Das S."/>
            <person name="Dasgupta S."/>
            <person name="Bhattacharya A."/>
            <person name="Kirsebom L.A."/>
        </authorList>
    </citation>
    <scope>NUCLEOTIDE SEQUENCE [LARGE SCALE GENOMIC DNA]</scope>
    <source>
        <strain evidence="6 7">CCUG 21000</strain>
    </source>
</reference>
<comment type="caution">
    <text evidence="6">The sequence shown here is derived from an EMBL/GenBank/DDBJ whole genome shotgun (WGS) entry which is preliminary data.</text>
</comment>
<keyword evidence="6" id="KW-0808">Transferase</keyword>